<evidence type="ECO:0000313" key="1">
    <source>
        <dbReference type="EMBL" id="KAK8880796.1"/>
    </source>
</evidence>
<sequence length="159" mass="18020">MFKRRLKNIIFIDSAGNKEVHPVDEKGLLIEGIIKAKKKGAKTRTPILNLFPMAQMNHNAVHYNYPAQPMYPILANQVQQQMQPSCPQLLVSPPSPLQVESEQPEQKLYPSQAESIPIDFLFSSEDEDINNNNLCKSSIDTSVPDFFSDFLEINSFLDL</sequence>
<organism evidence="1 2">
    <name type="scientific">Tritrichomonas musculus</name>
    <dbReference type="NCBI Taxonomy" id="1915356"/>
    <lineage>
        <taxon>Eukaryota</taxon>
        <taxon>Metamonada</taxon>
        <taxon>Parabasalia</taxon>
        <taxon>Tritrichomonadida</taxon>
        <taxon>Tritrichomonadidae</taxon>
        <taxon>Tritrichomonas</taxon>
    </lineage>
</organism>
<proteinExistence type="predicted"/>
<name>A0ABR2JPI6_9EUKA</name>
<dbReference type="Proteomes" id="UP001470230">
    <property type="component" value="Unassembled WGS sequence"/>
</dbReference>
<gene>
    <name evidence="1" type="ORF">M9Y10_003486</name>
</gene>
<protein>
    <submittedName>
        <fullName evidence="1">Uncharacterized protein</fullName>
    </submittedName>
</protein>
<dbReference type="EMBL" id="JAPFFF010000010">
    <property type="protein sequence ID" value="KAK8880796.1"/>
    <property type="molecule type" value="Genomic_DNA"/>
</dbReference>
<reference evidence="1 2" key="1">
    <citation type="submission" date="2024-04" db="EMBL/GenBank/DDBJ databases">
        <title>Tritrichomonas musculus Genome.</title>
        <authorList>
            <person name="Alves-Ferreira E."/>
            <person name="Grigg M."/>
            <person name="Lorenzi H."/>
            <person name="Galac M."/>
        </authorList>
    </citation>
    <scope>NUCLEOTIDE SEQUENCE [LARGE SCALE GENOMIC DNA]</scope>
    <source>
        <strain evidence="1 2">EAF2021</strain>
    </source>
</reference>
<comment type="caution">
    <text evidence="1">The sequence shown here is derived from an EMBL/GenBank/DDBJ whole genome shotgun (WGS) entry which is preliminary data.</text>
</comment>
<accession>A0ABR2JPI6</accession>
<evidence type="ECO:0000313" key="2">
    <source>
        <dbReference type="Proteomes" id="UP001470230"/>
    </source>
</evidence>
<keyword evidence="2" id="KW-1185">Reference proteome</keyword>